<feature type="chain" id="PRO_5034732301" evidence="1">
    <location>
        <begin position="25"/>
        <end position="176"/>
    </location>
</feature>
<evidence type="ECO:0000313" key="3">
    <source>
        <dbReference type="RefSeq" id="XP_018012930.1"/>
    </source>
</evidence>
<accession>A0A8B7NH29</accession>
<dbReference type="AlphaFoldDB" id="A0A8B7NH29"/>
<dbReference type="GeneID" id="108670001"/>
<dbReference type="KEGG" id="hazt:108670001"/>
<organism evidence="2 3">
    <name type="scientific">Hyalella azteca</name>
    <name type="common">Amphipod</name>
    <dbReference type="NCBI Taxonomy" id="294128"/>
    <lineage>
        <taxon>Eukaryota</taxon>
        <taxon>Metazoa</taxon>
        <taxon>Ecdysozoa</taxon>
        <taxon>Arthropoda</taxon>
        <taxon>Crustacea</taxon>
        <taxon>Multicrustacea</taxon>
        <taxon>Malacostraca</taxon>
        <taxon>Eumalacostraca</taxon>
        <taxon>Peracarida</taxon>
        <taxon>Amphipoda</taxon>
        <taxon>Senticaudata</taxon>
        <taxon>Talitrida</taxon>
        <taxon>Talitroidea</taxon>
        <taxon>Hyalellidae</taxon>
        <taxon>Hyalella</taxon>
    </lineage>
</organism>
<proteinExistence type="predicted"/>
<dbReference type="PROSITE" id="PS51257">
    <property type="entry name" value="PROKAR_LIPOPROTEIN"/>
    <property type="match status" value="1"/>
</dbReference>
<dbReference type="RefSeq" id="XP_018012930.1">
    <property type="nucleotide sequence ID" value="XM_018157441.2"/>
</dbReference>
<gene>
    <name evidence="3" type="primary">LOC108670001</name>
</gene>
<evidence type="ECO:0000256" key="1">
    <source>
        <dbReference type="SAM" id="SignalP"/>
    </source>
</evidence>
<keyword evidence="1" id="KW-0732">Signal</keyword>
<dbReference type="Proteomes" id="UP000694843">
    <property type="component" value="Unplaced"/>
</dbReference>
<feature type="signal peptide" evidence="1">
    <location>
        <begin position="1"/>
        <end position="24"/>
    </location>
</feature>
<sequence length="176" mass="20076">MRFISNIIVLASVACLCFTSPAAASDNGTDFLAEGRTFSLFKIGELQADVRIPDSFAELIQLYVLKPILFTFKELVTKFPYDALDAIHSHRYFRPENLKALTARDISIRKAFFSVFSVPQKELVILDNFFTQYVEGAFAYARKHLAMLVHVLRQFVSVNYKSLDWMKPIGTHDNTL</sequence>
<reference evidence="3" key="1">
    <citation type="submission" date="2025-08" db="UniProtKB">
        <authorList>
            <consortium name="RefSeq"/>
        </authorList>
    </citation>
    <scope>IDENTIFICATION</scope>
    <source>
        <tissue evidence="3">Whole organism</tissue>
    </source>
</reference>
<keyword evidence="2" id="KW-1185">Reference proteome</keyword>
<evidence type="ECO:0000313" key="2">
    <source>
        <dbReference type="Proteomes" id="UP000694843"/>
    </source>
</evidence>
<name>A0A8B7NH29_HYAAZ</name>
<protein>
    <submittedName>
        <fullName evidence="3">Uncharacterized protein LOC108670001</fullName>
    </submittedName>
</protein>